<dbReference type="PANTHER" id="PTHR36838:SF4">
    <property type="entry name" value="AUXIN EFFLUX CARRIER FAMILY PROTEIN"/>
    <property type="match status" value="1"/>
</dbReference>
<dbReference type="HOGENOM" id="CLU_056175_3_1_6"/>
<evidence type="ECO:0000256" key="8">
    <source>
        <dbReference type="SAM" id="Phobius"/>
    </source>
</evidence>
<evidence type="ECO:0000313" key="10">
    <source>
        <dbReference type="Proteomes" id="UP000000647"/>
    </source>
</evidence>
<dbReference type="InterPro" id="IPR038770">
    <property type="entry name" value="Na+/solute_symporter_sf"/>
</dbReference>
<evidence type="ECO:0000256" key="1">
    <source>
        <dbReference type="ARBA" id="ARBA00004651"/>
    </source>
</evidence>
<dbReference type="Proteomes" id="UP000000647">
    <property type="component" value="Chromosome"/>
</dbReference>
<protein>
    <submittedName>
        <fullName evidence="9">Auxin Efflux Carrier</fullName>
    </submittedName>
</protein>
<keyword evidence="6 8" id="KW-1133">Transmembrane helix</keyword>
<dbReference type="KEGG" id="hha:Hhal_0360"/>
<feature type="transmembrane region" description="Helical" evidence="8">
    <location>
        <begin position="125"/>
        <end position="146"/>
    </location>
</feature>
<keyword evidence="3" id="KW-0813">Transport</keyword>
<feature type="transmembrane region" description="Helical" evidence="8">
    <location>
        <begin position="254"/>
        <end position="272"/>
    </location>
</feature>
<proteinExistence type="inferred from homology"/>
<dbReference type="EMBL" id="CP000544">
    <property type="protein sequence ID" value="ABM61154.1"/>
    <property type="molecule type" value="Genomic_DNA"/>
</dbReference>
<keyword evidence="4" id="KW-1003">Cell membrane</keyword>
<evidence type="ECO:0000256" key="7">
    <source>
        <dbReference type="ARBA" id="ARBA00023136"/>
    </source>
</evidence>
<gene>
    <name evidence="9" type="ordered locus">Hhal_0360</name>
</gene>
<dbReference type="GO" id="GO:0055085">
    <property type="term" value="P:transmembrane transport"/>
    <property type="evidence" value="ECO:0007669"/>
    <property type="project" value="InterPro"/>
</dbReference>
<keyword evidence="10" id="KW-1185">Reference proteome</keyword>
<comment type="similarity">
    <text evidence="2">Belongs to the auxin efflux carrier (TC 2.A.69) family.</text>
</comment>
<feature type="transmembrane region" description="Helical" evidence="8">
    <location>
        <begin position="167"/>
        <end position="185"/>
    </location>
</feature>
<dbReference type="Pfam" id="PF03547">
    <property type="entry name" value="Mem_trans"/>
    <property type="match status" value="1"/>
</dbReference>
<feature type="transmembrane region" description="Helical" evidence="8">
    <location>
        <begin position="63"/>
        <end position="84"/>
    </location>
</feature>
<evidence type="ECO:0000256" key="2">
    <source>
        <dbReference type="ARBA" id="ARBA00010145"/>
    </source>
</evidence>
<feature type="transmembrane region" description="Helical" evidence="8">
    <location>
        <begin position="191"/>
        <end position="214"/>
    </location>
</feature>
<dbReference type="Gene3D" id="1.20.1530.20">
    <property type="match status" value="1"/>
</dbReference>
<accession>A1WTZ2</accession>
<dbReference type="OrthoDB" id="9805563at2"/>
<sequence length="311" mass="31341">MAGALVSALAAVFGLIALGHLLRRHEVVPPLFWDGAERLTYYFALPALLVVRLAEAPLREMPLLPVVAILAGGVAIAGALLFLARPLLEPDGPGFTSALQGTFRPNTYVGLATAAALFGAEGVTLAAISLAVLVPLVNLLAVAALIRYGRRTGQRAPGFWGSLGRNPLVLACLVGVTLSLLPLNLPTPAAAFLDGLGQAALPLGLMAVGAGLYWGQIGRHPRLLIAASAIKLLLLPAGVGAVALAAGLDSTTGAVLVLFAGVPASASCYILARQLGGDAPLMASILTVQTIAAVATLPLVVGGFLAVSGGG</sequence>
<reference evidence="9 10" key="2">
    <citation type="journal article" date="2013" name="Stand. Genomic Sci.">
        <title>Complete genome sequence of Halorhodospira halophila SL1.</title>
        <authorList>
            <person name="Challacombe J.F."/>
            <person name="Majid S."/>
            <person name="Deole R."/>
            <person name="Brettin T.S."/>
            <person name="Bruce D."/>
            <person name="Delano S.F."/>
            <person name="Detter J.C."/>
            <person name="Gleasner C.D."/>
            <person name="Han C.S."/>
            <person name="Misra M."/>
            <person name="Reitenga K.G."/>
            <person name="Mikhailova N."/>
            <person name="Woyke T."/>
            <person name="Pitluck S."/>
            <person name="Nolan M."/>
            <person name="Land M.L."/>
            <person name="Saunders E."/>
            <person name="Tapia R."/>
            <person name="Lapidus A."/>
            <person name="Ivanova N."/>
            <person name="Hoff W.D."/>
        </authorList>
    </citation>
    <scope>NUCLEOTIDE SEQUENCE [LARGE SCALE GENOMIC DNA]</scope>
    <source>
        <strain evidence="10">DSM 244 / SL1</strain>
    </source>
</reference>
<dbReference type="InterPro" id="IPR004776">
    <property type="entry name" value="Mem_transp_PIN-like"/>
</dbReference>
<dbReference type="PANTHER" id="PTHR36838">
    <property type="entry name" value="AUXIN EFFLUX CARRIER FAMILY PROTEIN"/>
    <property type="match status" value="1"/>
</dbReference>
<evidence type="ECO:0000256" key="4">
    <source>
        <dbReference type="ARBA" id="ARBA00022475"/>
    </source>
</evidence>
<dbReference type="STRING" id="349124.Hhal_0360"/>
<evidence type="ECO:0000313" key="9">
    <source>
        <dbReference type="EMBL" id="ABM61154.1"/>
    </source>
</evidence>
<keyword evidence="5 8" id="KW-0812">Transmembrane</keyword>
<evidence type="ECO:0000256" key="3">
    <source>
        <dbReference type="ARBA" id="ARBA00022448"/>
    </source>
</evidence>
<dbReference type="GO" id="GO:0005886">
    <property type="term" value="C:plasma membrane"/>
    <property type="evidence" value="ECO:0007669"/>
    <property type="project" value="UniProtKB-SubCell"/>
</dbReference>
<feature type="transmembrane region" description="Helical" evidence="8">
    <location>
        <begin position="223"/>
        <end position="248"/>
    </location>
</feature>
<feature type="transmembrane region" description="Helical" evidence="8">
    <location>
        <begin position="284"/>
        <end position="307"/>
    </location>
</feature>
<evidence type="ECO:0000256" key="6">
    <source>
        <dbReference type="ARBA" id="ARBA00022989"/>
    </source>
</evidence>
<keyword evidence="7 8" id="KW-0472">Membrane</keyword>
<name>A1WTZ2_HALHL</name>
<dbReference type="RefSeq" id="WP_011813177.1">
    <property type="nucleotide sequence ID" value="NC_008789.1"/>
</dbReference>
<reference evidence="10" key="1">
    <citation type="submission" date="2006-12" db="EMBL/GenBank/DDBJ databases">
        <title>Complete sequence of Halorhodospira halophila SL1.</title>
        <authorList>
            <consortium name="US DOE Joint Genome Institute"/>
            <person name="Copeland A."/>
            <person name="Lucas S."/>
            <person name="Lapidus A."/>
            <person name="Barry K."/>
            <person name="Detter J.C."/>
            <person name="Glavina del Rio T."/>
            <person name="Hammon N."/>
            <person name="Israni S."/>
            <person name="Dalin E."/>
            <person name="Tice H."/>
            <person name="Pitluck S."/>
            <person name="Saunders E."/>
            <person name="Brettin T."/>
            <person name="Bruce D."/>
            <person name="Han C."/>
            <person name="Tapia R."/>
            <person name="Schmutz J."/>
            <person name="Larimer F."/>
            <person name="Land M."/>
            <person name="Hauser L."/>
            <person name="Kyrpides N."/>
            <person name="Mikhailova N."/>
            <person name="Hoff W."/>
            <person name="Richardson P."/>
        </authorList>
    </citation>
    <scope>NUCLEOTIDE SEQUENCE [LARGE SCALE GENOMIC DNA]</scope>
    <source>
        <strain evidence="10">DSM 244 / SL1</strain>
    </source>
</reference>
<feature type="transmembrane region" description="Helical" evidence="8">
    <location>
        <begin position="40"/>
        <end position="56"/>
    </location>
</feature>
<dbReference type="eggNOG" id="COG0679">
    <property type="taxonomic scope" value="Bacteria"/>
</dbReference>
<organism evidence="9 10">
    <name type="scientific">Halorhodospira halophila (strain DSM 244 / SL1)</name>
    <name type="common">Ectothiorhodospira halophila (strain DSM 244 / SL1)</name>
    <dbReference type="NCBI Taxonomy" id="349124"/>
    <lineage>
        <taxon>Bacteria</taxon>
        <taxon>Pseudomonadati</taxon>
        <taxon>Pseudomonadota</taxon>
        <taxon>Gammaproteobacteria</taxon>
        <taxon>Chromatiales</taxon>
        <taxon>Ectothiorhodospiraceae</taxon>
        <taxon>Halorhodospira</taxon>
    </lineage>
</organism>
<comment type="subcellular location">
    <subcellularLocation>
        <location evidence="1">Cell membrane</location>
        <topology evidence="1">Multi-pass membrane protein</topology>
    </subcellularLocation>
</comment>
<dbReference type="AlphaFoldDB" id="A1WTZ2"/>
<evidence type="ECO:0000256" key="5">
    <source>
        <dbReference type="ARBA" id="ARBA00022692"/>
    </source>
</evidence>